<dbReference type="PANTHER" id="PTHR10430">
    <property type="entry name" value="PEROXIREDOXIN"/>
    <property type="match status" value="1"/>
</dbReference>
<dbReference type="GO" id="GO:0008379">
    <property type="term" value="F:thioredoxin peroxidase activity"/>
    <property type="evidence" value="ECO:0007669"/>
    <property type="project" value="InterPro"/>
</dbReference>
<evidence type="ECO:0000256" key="3">
    <source>
        <dbReference type="ARBA" id="ARBA00023002"/>
    </source>
</evidence>
<feature type="domain" description="Thioredoxin" evidence="7">
    <location>
        <begin position="3"/>
        <end position="162"/>
    </location>
</feature>
<evidence type="ECO:0000313" key="8">
    <source>
        <dbReference type="EMBL" id="KAJ56977.1"/>
    </source>
</evidence>
<comment type="similarity">
    <text evidence="6">Belongs to the peroxiredoxin family. Prx5 subfamily.</text>
</comment>
<reference evidence="8 9" key="1">
    <citation type="submission" date="2014-03" db="EMBL/GenBank/DDBJ databases">
        <title>Draft Genome Sequence of Actibacterium mucosum KCTC 23349, a Marine Alphaproteobacterium with Complex Ionic Requirements Isolated from Mediterranean Seawater at Malvarrosa Beach, Valencia, Spain.</title>
        <authorList>
            <person name="Arahal D.R."/>
            <person name="Shao Z."/>
            <person name="Lai Q."/>
            <person name="Pujalte M.J."/>
        </authorList>
    </citation>
    <scope>NUCLEOTIDE SEQUENCE [LARGE SCALE GENOMIC DNA]</scope>
    <source>
        <strain evidence="8 9">KCTC 23349</strain>
    </source>
</reference>
<dbReference type="GO" id="GO:0045454">
    <property type="term" value="P:cell redox homeostasis"/>
    <property type="evidence" value="ECO:0007669"/>
    <property type="project" value="TreeGrafter"/>
</dbReference>
<dbReference type="AlphaFoldDB" id="A0A037ZQ72"/>
<dbReference type="InterPro" id="IPR036249">
    <property type="entry name" value="Thioredoxin-like_sf"/>
</dbReference>
<organism evidence="8 9">
    <name type="scientific">Actibacterium mucosum KCTC 23349</name>
    <dbReference type="NCBI Taxonomy" id="1454373"/>
    <lineage>
        <taxon>Bacteria</taxon>
        <taxon>Pseudomonadati</taxon>
        <taxon>Pseudomonadota</taxon>
        <taxon>Alphaproteobacteria</taxon>
        <taxon>Rhodobacterales</taxon>
        <taxon>Roseobacteraceae</taxon>
        <taxon>Actibacterium</taxon>
    </lineage>
</organism>
<dbReference type="EMBL" id="JFKE01000001">
    <property type="protein sequence ID" value="KAJ56977.1"/>
    <property type="molecule type" value="Genomic_DNA"/>
</dbReference>
<evidence type="ECO:0000256" key="6">
    <source>
        <dbReference type="RuleBase" id="RU366011"/>
    </source>
</evidence>
<dbReference type="GO" id="GO:0005737">
    <property type="term" value="C:cytoplasm"/>
    <property type="evidence" value="ECO:0007669"/>
    <property type="project" value="TreeGrafter"/>
</dbReference>
<comment type="caution">
    <text evidence="8">The sequence shown here is derived from an EMBL/GenBank/DDBJ whole genome shotgun (WGS) entry which is preliminary data.</text>
</comment>
<gene>
    <name evidence="8" type="ORF">ACMU_00355</name>
</gene>
<dbReference type="CDD" id="cd03013">
    <property type="entry name" value="PRX5_like"/>
    <property type="match status" value="1"/>
</dbReference>
<dbReference type="InterPro" id="IPR013766">
    <property type="entry name" value="Thioredoxin_domain"/>
</dbReference>
<dbReference type="Proteomes" id="UP000026249">
    <property type="component" value="Unassembled WGS sequence"/>
</dbReference>
<evidence type="ECO:0000259" key="7">
    <source>
        <dbReference type="PROSITE" id="PS51352"/>
    </source>
</evidence>
<evidence type="ECO:0000313" key="9">
    <source>
        <dbReference type="Proteomes" id="UP000026249"/>
    </source>
</evidence>
<keyword evidence="2 6" id="KW-0049">Antioxidant</keyword>
<name>A0A037ZQ72_9RHOB</name>
<proteinExistence type="inferred from homology"/>
<dbReference type="SUPFAM" id="SSF52833">
    <property type="entry name" value="Thioredoxin-like"/>
    <property type="match status" value="1"/>
</dbReference>
<comment type="function">
    <text evidence="6">Thiol-specific peroxidase that catalyzes the reduction of hydrogen peroxide and organic hydroperoxides to water and alcohols, respectively. Plays a role in cell protection against oxidative stress by detoxifying peroxides.</text>
</comment>
<feature type="active site" description="Cysteine sulfenic acid (-SOH) intermediate" evidence="5">
    <location>
        <position position="49"/>
    </location>
</feature>
<keyword evidence="1 6" id="KW-0575">Peroxidase</keyword>
<keyword evidence="4 6" id="KW-0676">Redox-active center</keyword>
<sequence length="162" mass="17025">MTIAVGEKLPNATMVTMGAEGPEEVQLSDKLAGRKVALFGLPGAFTGTCSTLHVPSFMRVMDQLKAKGVDEVICVSVNDVFVMDAWGKDTGGAEAGITFLGDAAAEFTKAIGMDFSAPPVGLIDRSKRFTMLVEDGEVKVLNPEPSPGQCDISSGETLLDQI</sequence>
<dbReference type="InterPro" id="IPR013740">
    <property type="entry name" value="Redoxin"/>
</dbReference>
<dbReference type="PANTHER" id="PTHR10430:SF16">
    <property type="entry name" value="PEROXIREDOXIN-5, MITOCHONDRIAL"/>
    <property type="match status" value="1"/>
</dbReference>
<dbReference type="GO" id="GO:0042744">
    <property type="term" value="P:hydrogen peroxide catabolic process"/>
    <property type="evidence" value="ECO:0007669"/>
    <property type="project" value="TreeGrafter"/>
</dbReference>
<dbReference type="InterPro" id="IPR037944">
    <property type="entry name" value="PRX5-like"/>
</dbReference>
<evidence type="ECO:0000256" key="5">
    <source>
        <dbReference type="PIRSR" id="PIRSR637944-1"/>
    </source>
</evidence>
<keyword evidence="3 6" id="KW-0560">Oxidoreductase</keyword>
<accession>A0A037ZQ72</accession>
<evidence type="ECO:0000256" key="2">
    <source>
        <dbReference type="ARBA" id="ARBA00022862"/>
    </source>
</evidence>
<evidence type="ECO:0000256" key="1">
    <source>
        <dbReference type="ARBA" id="ARBA00022559"/>
    </source>
</evidence>
<dbReference type="RefSeq" id="WP_035255127.1">
    <property type="nucleotide sequence ID" value="NZ_JFKE01000001.1"/>
</dbReference>
<protein>
    <recommendedName>
        <fullName evidence="6">Glutathione-dependent peroxiredoxin</fullName>
        <ecNumber evidence="6">1.11.1.27</ecNumber>
    </recommendedName>
</protein>
<keyword evidence="9" id="KW-1185">Reference proteome</keyword>
<dbReference type="OrthoDB" id="9800621at2"/>
<comment type="catalytic activity">
    <reaction evidence="6">
        <text>a hydroperoxide + 2 glutathione = an alcohol + glutathione disulfide + H2O</text>
        <dbReference type="Rhea" id="RHEA:62632"/>
        <dbReference type="ChEBI" id="CHEBI:15377"/>
        <dbReference type="ChEBI" id="CHEBI:30879"/>
        <dbReference type="ChEBI" id="CHEBI:35924"/>
        <dbReference type="ChEBI" id="CHEBI:57925"/>
        <dbReference type="ChEBI" id="CHEBI:58297"/>
        <dbReference type="EC" id="1.11.1.27"/>
    </reaction>
</comment>
<dbReference type="EC" id="1.11.1.27" evidence="6"/>
<dbReference type="Gene3D" id="3.40.30.10">
    <property type="entry name" value="Glutaredoxin"/>
    <property type="match status" value="1"/>
</dbReference>
<dbReference type="PROSITE" id="PS51352">
    <property type="entry name" value="THIOREDOXIN_2"/>
    <property type="match status" value="1"/>
</dbReference>
<evidence type="ECO:0000256" key="4">
    <source>
        <dbReference type="ARBA" id="ARBA00023284"/>
    </source>
</evidence>
<dbReference type="FunFam" id="3.40.30.10:FF:000020">
    <property type="entry name" value="Peroxiredoxin"/>
    <property type="match status" value="1"/>
</dbReference>
<dbReference type="STRING" id="1454373.ACMU_00355"/>
<dbReference type="Pfam" id="PF08534">
    <property type="entry name" value="Redoxin"/>
    <property type="match status" value="1"/>
</dbReference>
<dbReference type="GO" id="GO:0034599">
    <property type="term" value="P:cellular response to oxidative stress"/>
    <property type="evidence" value="ECO:0007669"/>
    <property type="project" value="InterPro"/>
</dbReference>